<keyword evidence="10 11" id="KW-0413">Isomerase</keyword>
<dbReference type="CDD" id="cd00311">
    <property type="entry name" value="TIM"/>
    <property type="match status" value="1"/>
</dbReference>
<accession>W2S8C1</accession>
<evidence type="ECO:0000256" key="9">
    <source>
        <dbReference type="ARBA" id="ARBA00023152"/>
    </source>
</evidence>
<dbReference type="GO" id="GO:0004807">
    <property type="term" value="F:triose-phosphate isomerase activity"/>
    <property type="evidence" value="ECO:0007669"/>
    <property type="project" value="UniProtKB-EC"/>
</dbReference>
<dbReference type="NCBIfam" id="TIGR00419">
    <property type="entry name" value="tim"/>
    <property type="match status" value="1"/>
</dbReference>
<evidence type="ECO:0000256" key="7">
    <source>
        <dbReference type="ARBA" id="ARBA00019397"/>
    </source>
</evidence>
<evidence type="ECO:0000256" key="5">
    <source>
        <dbReference type="ARBA" id="ARBA00011738"/>
    </source>
</evidence>
<dbReference type="Pfam" id="PF00121">
    <property type="entry name" value="TIM"/>
    <property type="match status" value="1"/>
</dbReference>
<dbReference type="InterPro" id="IPR022896">
    <property type="entry name" value="TrioseP_Isoase_bac/euk"/>
</dbReference>
<dbReference type="AlphaFoldDB" id="W2S8C1"/>
<dbReference type="PANTHER" id="PTHR21139:SF41">
    <property type="entry name" value="TRIOSEPHOSPHATE ISOMERASE"/>
    <property type="match status" value="1"/>
</dbReference>
<name>W2S8C1_CYPE1</name>
<dbReference type="InterPro" id="IPR013785">
    <property type="entry name" value="Aldolase_TIM"/>
</dbReference>
<dbReference type="PROSITE" id="PS00171">
    <property type="entry name" value="TIM_1"/>
    <property type="match status" value="1"/>
</dbReference>
<evidence type="ECO:0000256" key="2">
    <source>
        <dbReference type="ARBA" id="ARBA00004680"/>
    </source>
</evidence>
<evidence type="ECO:0000256" key="11">
    <source>
        <dbReference type="RuleBase" id="RU363013"/>
    </source>
</evidence>
<dbReference type="RefSeq" id="XP_008712677.1">
    <property type="nucleotide sequence ID" value="XM_008714455.1"/>
</dbReference>
<dbReference type="UniPathway" id="UPA00138"/>
<comment type="pathway">
    <text evidence="3 11">Carbohydrate biosynthesis; gluconeogenesis.</text>
</comment>
<dbReference type="SUPFAM" id="SSF51351">
    <property type="entry name" value="Triosephosphate isomerase (TIM)"/>
    <property type="match status" value="1"/>
</dbReference>
<dbReference type="EC" id="5.3.1.1" evidence="6 11"/>
<dbReference type="InterPro" id="IPR020861">
    <property type="entry name" value="Triosephosphate_isomerase_AS"/>
</dbReference>
<sequence length="251" mass="27148">MGRKFFVGGNFKMNGTIQSIKDIVHNLSSAKLDPNTEVVISPPALYLLLTREHLREGLEVAAQNVFDKPNGAFTGEISVQQLKDSNITWTILGHSERRTILQESDDFVASKTKNSLDGGVGVILCCGESLEQREQGTTVQVVTKQLDAVNKVIGKDGWSKVVIAYEPIWAIGTGKVATTEQAQEVHAAIRKWLKDSVSSEAADNTRIIYGGSVSEKNCCDLSKQPDVDGFLVGGASLKPAFVDIINANQSS</sequence>
<dbReference type="PANTHER" id="PTHR21139">
    <property type="entry name" value="TRIOSEPHOSPHATE ISOMERASE"/>
    <property type="match status" value="1"/>
</dbReference>
<protein>
    <recommendedName>
        <fullName evidence="7 11">Triosephosphate isomerase</fullName>
        <ecNumber evidence="6 11">5.3.1.1</ecNumber>
    </recommendedName>
</protein>
<dbReference type="GeneID" id="19977121"/>
<keyword evidence="9 11" id="KW-0324">Glycolysis</keyword>
<evidence type="ECO:0000256" key="6">
    <source>
        <dbReference type="ARBA" id="ARBA00011940"/>
    </source>
</evidence>
<comment type="similarity">
    <text evidence="4 11">Belongs to the triosephosphate isomerase family.</text>
</comment>
<evidence type="ECO:0000313" key="13">
    <source>
        <dbReference type="Proteomes" id="UP000030752"/>
    </source>
</evidence>
<dbReference type="InterPro" id="IPR035990">
    <property type="entry name" value="TIM_sf"/>
</dbReference>
<dbReference type="HAMAP" id="MF_00147_B">
    <property type="entry name" value="TIM_B"/>
    <property type="match status" value="1"/>
</dbReference>
<dbReference type="PROSITE" id="PS51440">
    <property type="entry name" value="TIM_2"/>
    <property type="match status" value="1"/>
</dbReference>
<evidence type="ECO:0000256" key="8">
    <source>
        <dbReference type="ARBA" id="ARBA00022432"/>
    </source>
</evidence>
<evidence type="ECO:0000313" key="12">
    <source>
        <dbReference type="EMBL" id="ETN44907.1"/>
    </source>
</evidence>
<dbReference type="Gene3D" id="3.20.20.70">
    <property type="entry name" value="Aldolase class I"/>
    <property type="match status" value="1"/>
</dbReference>
<dbReference type="VEuPathDB" id="FungiDB:HMPREF1541_09782"/>
<dbReference type="HOGENOM" id="CLU_024251_2_0_1"/>
<dbReference type="GO" id="GO:0046166">
    <property type="term" value="P:glyceraldehyde-3-phosphate biosynthetic process"/>
    <property type="evidence" value="ECO:0007669"/>
    <property type="project" value="TreeGrafter"/>
</dbReference>
<dbReference type="GO" id="GO:0019563">
    <property type="term" value="P:glycerol catabolic process"/>
    <property type="evidence" value="ECO:0007669"/>
    <property type="project" value="TreeGrafter"/>
</dbReference>
<dbReference type="GO" id="GO:0006096">
    <property type="term" value="P:glycolytic process"/>
    <property type="evidence" value="ECO:0007669"/>
    <property type="project" value="UniProtKB-UniPathway"/>
</dbReference>
<comment type="pathway">
    <text evidence="2 11">Carbohydrate degradation; glycolysis; D-glyceraldehyde 3-phosphate from glycerone phosphate: step 1/1.</text>
</comment>
<gene>
    <name evidence="12" type="ORF">HMPREF1541_09782</name>
</gene>
<dbReference type="EMBL" id="KB822713">
    <property type="protein sequence ID" value="ETN44907.1"/>
    <property type="molecule type" value="Genomic_DNA"/>
</dbReference>
<evidence type="ECO:0000256" key="3">
    <source>
        <dbReference type="ARBA" id="ARBA00004742"/>
    </source>
</evidence>
<evidence type="ECO:0000256" key="1">
    <source>
        <dbReference type="ARBA" id="ARBA00000474"/>
    </source>
</evidence>
<dbReference type="FunCoup" id="W2S8C1">
    <property type="interactions" value="680"/>
</dbReference>
<dbReference type="InParanoid" id="W2S8C1"/>
<comment type="subunit">
    <text evidence="5">Homodimer.</text>
</comment>
<dbReference type="Proteomes" id="UP000030752">
    <property type="component" value="Unassembled WGS sequence"/>
</dbReference>
<evidence type="ECO:0000256" key="4">
    <source>
        <dbReference type="ARBA" id="ARBA00007422"/>
    </source>
</evidence>
<evidence type="ECO:0000256" key="10">
    <source>
        <dbReference type="ARBA" id="ARBA00023235"/>
    </source>
</evidence>
<dbReference type="UniPathway" id="UPA00109">
    <property type="reaction ID" value="UER00189"/>
</dbReference>
<proteinExistence type="inferred from homology"/>
<dbReference type="GO" id="GO:0006094">
    <property type="term" value="P:gluconeogenesis"/>
    <property type="evidence" value="ECO:0007669"/>
    <property type="project" value="UniProtKB-UniPathway"/>
</dbReference>
<dbReference type="InterPro" id="IPR000652">
    <property type="entry name" value="Triosephosphate_isomerase"/>
</dbReference>
<comment type="catalytic activity">
    <reaction evidence="1 11">
        <text>D-glyceraldehyde 3-phosphate = dihydroxyacetone phosphate</text>
        <dbReference type="Rhea" id="RHEA:18585"/>
        <dbReference type="ChEBI" id="CHEBI:57642"/>
        <dbReference type="ChEBI" id="CHEBI:59776"/>
        <dbReference type="EC" id="5.3.1.1"/>
    </reaction>
</comment>
<organism evidence="12 13">
    <name type="scientific">Cyphellophora europaea (strain CBS 101466)</name>
    <name type="common">Phialophora europaea</name>
    <dbReference type="NCBI Taxonomy" id="1220924"/>
    <lineage>
        <taxon>Eukaryota</taxon>
        <taxon>Fungi</taxon>
        <taxon>Dikarya</taxon>
        <taxon>Ascomycota</taxon>
        <taxon>Pezizomycotina</taxon>
        <taxon>Eurotiomycetes</taxon>
        <taxon>Chaetothyriomycetidae</taxon>
        <taxon>Chaetothyriales</taxon>
        <taxon>Cyphellophoraceae</taxon>
        <taxon>Cyphellophora</taxon>
    </lineage>
</organism>
<dbReference type="OrthoDB" id="6715177at2759"/>
<dbReference type="STRING" id="1220924.W2S8C1"/>
<dbReference type="FunFam" id="3.20.20.70:FF:000025">
    <property type="entry name" value="Triosephosphate isomerase"/>
    <property type="match status" value="1"/>
</dbReference>
<keyword evidence="8 11" id="KW-0312">Gluconeogenesis</keyword>
<keyword evidence="13" id="KW-1185">Reference proteome</keyword>
<reference evidence="12 13" key="1">
    <citation type="submission" date="2013-03" db="EMBL/GenBank/DDBJ databases">
        <title>The Genome Sequence of Phialophora europaea CBS 101466.</title>
        <authorList>
            <consortium name="The Broad Institute Genomics Platform"/>
            <person name="Cuomo C."/>
            <person name="de Hoog S."/>
            <person name="Gorbushina A."/>
            <person name="Walker B."/>
            <person name="Young S.K."/>
            <person name="Zeng Q."/>
            <person name="Gargeya S."/>
            <person name="Fitzgerald M."/>
            <person name="Haas B."/>
            <person name="Abouelleil A."/>
            <person name="Allen A.W."/>
            <person name="Alvarado L."/>
            <person name="Arachchi H.M."/>
            <person name="Berlin A.M."/>
            <person name="Chapman S.B."/>
            <person name="Gainer-Dewar J."/>
            <person name="Goldberg J."/>
            <person name="Griggs A."/>
            <person name="Gujja S."/>
            <person name="Hansen M."/>
            <person name="Howarth C."/>
            <person name="Imamovic A."/>
            <person name="Ireland A."/>
            <person name="Larimer J."/>
            <person name="McCowan C."/>
            <person name="Murphy C."/>
            <person name="Pearson M."/>
            <person name="Poon T.W."/>
            <person name="Priest M."/>
            <person name="Roberts A."/>
            <person name="Saif S."/>
            <person name="Shea T."/>
            <person name="Sisk P."/>
            <person name="Sykes S."/>
            <person name="Wortman J."/>
            <person name="Nusbaum C."/>
            <person name="Birren B."/>
        </authorList>
    </citation>
    <scope>NUCLEOTIDE SEQUENCE [LARGE SCALE GENOMIC DNA]</scope>
    <source>
        <strain evidence="12 13">CBS 101466</strain>
    </source>
</reference>
<dbReference type="eggNOG" id="KOG1643">
    <property type="taxonomic scope" value="Eukaryota"/>
</dbReference>
<dbReference type="GO" id="GO:0005829">
    <property type="term" value="C:cytosol"/>
    <property type="evidence" value="ECO:0007669"/>
    <property type="project" value="TreeGrafter"/>
</dbReference>